<dbReference type="InterPro" id="IPR027417">
    <property type="entry name" value="P-loop_NTPase"/>
</dbReference>
<dbReference type="SMART" id="SM00382">
    <property type="entry name" value="AAA"/>
    <property type="match status" value="1"/>
</dbReference>
<dbReference type="Gene3D" id="3.40.50.300">
    <property type="entry name" value="P-loop containing nucleotide triphosphate hydrolases"/>
    <property type="match status" value="1"/>
</dbReference>
<protein>
    <submittedName>
        <fullName evidence="7">ABC transporter ATP-binding protein</fullName>
    </submittedName>
</protein>
<dbReference type="InterPro" id="IPR017871">
    <property type="entry name" value="ABC_transporter-like_CS"/>
</dbReference>
<comment type="similarity">
    <text evidence="1">Belongs to the ABC transporter superfamily.</text>
</comment>
<dbReference type="GO" id="GO:0016887">
    <property type="term" value="F:ATP hydrolysis activity"/>
    <property type="evidence" value="ECO:0007669"/>
    <property type="project" value="InterPro"/>
</dbReference>
<evidence type="ECO:0000256" key="3">
    <source>
        <dbReference type="ARBA" id="ARBA00022741"/>
    </source>
</evidence>
<dbReference type="EMBL" id="DRWN01000028">
    <property type="protein sequence ID" value="HHK68285.1"/>
    <property type="molecule type" value="Genomic_DNA"/>
</dbReference>
<proteinExistence type="inferred from homology"/>
<evidence type="ECO:0000256" key="2">
    <source>
        <dbReference type="ARBA" id="ARBA00022448"/>
    </source>
</evidence>
<dbReference type="SUPFAM" id="SSF52540">
    <property type="entry name" value="P-loop containing nucleoside triphosphate hydrolases"/>
    <property type="match status" value="1"/>
</dbReference>
<comment type="caution">
    <text evidence="7">The sequence shown here is derived from an EMBL/GenBank/DDBJ whole genome shotgun (WGS) entry which is preliminary data.</text>
</comment>
<dbReference type="PANTHER" id="PTHR43820">
    <property type="entry name" value="HIGH-AFFINITY BRANCHED-CHAIN AMINO ACID TRANSPORT ATP-BINDING PROTEIN LIVF"/>
    <property type="match status" value="1"/>
</dbReference>
<evidence type="ECO:0000256" key="1">
    <source>
        <dbReference type="ARBA" id="ARBA00005417"/>
    </source>
</evidence>
<keyword evidence="5" id="KW-0029">Amino-acid transport</keyword>
<dbReference type="AlphaFoldDB" id="A0A7C5L791"/>
<evidence type="ECO:0000256" key="5">
    <source>
        <dbReference type="ARBA" id="ARBA00022970"/>
    </source>
</evidence>
<keyword evidence="3" id="KW-0547">Nucleotide-binding</keyword>
<reference evidence="7" key="1">
    <citation type="journal article" date="2020" name="mSystems">
        <title>Genome- and Community-Level Interaction Insights into Carbon Utilization and Element Cycling Functions of Hydrothermarchaeota in Hydrothermal Sediment.</title>
        <authorList>
            <person name="Zhou Z."/>
            <person name="Liu Y."/>
            <person name="Xu W."/>
            <person name="Pan J."/>
            <person name="Luo Z.H."/>
            <person name="Li M."/>
        </authorList>
    </citation>
    <scope>NUCLEOTIDE SEQUENCE [LARGE SCALE GENOMIC DNA]</scope>
    <source>
        <strain evidence="7">SpSt-1056</strain>
    </source>
</reference>
<evidence type="ECO:0000259" key="6">
    <source>
        <dbReference type="PROSITE" id="PS50893"/>
    </source>
</evidence>
<dbReference type="PROSITE" id="PS00211">
    <property type="entry name" value="ABC_TRANSPORTER_1"/>
    <property type="match status" value="1"/>
</dbReference>
<dbReference type="PANTHER" id="PTHR43820:SF4">
    <property type="entry name" value="HIGH-AFFINITY BRANCHED-CHAIN AMINO ACID TRANSPORT ATP-BINDING PROTEIN LIVF"/>
    <property type="match status" value="1"/>
</dbReference>
<dbReference type="InterPro" id="IPR003439">
    <property type="entry name" value="ABC_transporter-like_ATP-bd"/>
</dbReference>
<gene>
    <name evidence="7" type="ORF">ENM11_03915</name>
</gene>
<organism evidence="7">
    <name type="scientific">Caldiarchaeum subterraneum</name>
    <dbReference type="NCBI Taxonomy" id="311458"/>
    <lineage>
        <taxon>Archaea</taxon>
        <taxon>Nitrososphaerota</taxon>
        <taxon>Candidatus Caldarchaeales</taxon>
        <taxon>Candidatus Caldarchaeaceae</taxon>
        <taxon>Candidatus Caldarchaeum</taxon>
    </lineage>
</organism>
<keyword evidence="2" id="KW-0813">Transport</keyword>
<dbReference type="GO" id="GO:0015658">
    <property type="term" value="F:branched-chain amino acid transmembrane transporter activity"/>
    <property type="evidence" value="ECO:0007669"/>
    <property type="project" value="TreeGrafter"/>
</dbReference>
<dbReference type="CDD" id="cd03224">
    <property type="entry name" value="ABC_TM1139_LivF_branched"/>
    <property type="match status" value="1"/>
</dbReference>
<dbReference type="GO" id="GO:0015807">
    <property type="term" value="P:L-amino acid transport"/>
    <property type="evidence" value="ECO:0007669"/>
    <property type="project" value="TreeGrafter"/>
</dbReference>
<dbReference type="InterPro" id="IPR003593">
    <property type="entry name" value="AAA+_ATPase"/>
</dbReference>
<evidence type="ECO:0000256" key="4">
    <source>
        <dbReference type="ARBA" id="ARBA00022840"/>
    </source>
</evidence>
<dbReference type="InterPro" id="IPR052156">
    <property type="entry name" value="BCAA_Transport_ATP-bd_LivF"/>
</dbReference>
<dbReference type="Pfam" id="PF00005">
    <property type="entry name" value="ABC_tran"/>
    <property type="match status" value="1"/>
</dbReference>
<dbReference type="GO" id="GO:0005524">
    <property type="term" value="F:ATP binding"/>
    <property type="evidence" value="ECO:0007669"/>
    <property type="project" value="UniProtKB-KW"/>
</dbReference>
<dbReference type="PROSITE" id="PS50893">
    <property type="entry name" value="ABC_TRANSPORTER_2"/>
    <property type="match status" value="1"/>
</dbReference>
<feature type="domain" description="ABC transporter" evidence="6">
    <location>
        <begin position="2"/>
        <end position="234"/>
    </location>
</feature>
<keyword evidence="4 7" id="KW-0067">ATP-binding</keyword>
<accession>A0A7C5L791</accession>
<sequence>MLETVNLNAGYSSLQILWDVNISVPEASITALIGSNGAGKSTLIKTLAGLLKPYSGKIFFKNVDITGMPPHKIKSLGLSTVPEGRRLFPNLTVRENLLMGAYSIRDRKQFDEKISWVEELFPVLRERSSQPARQLSGGEAQMLAIARALVSSSDLLVVDEPSLGLAPKLVDMIFAKLEELREKGFTILVVDQFVERALNVCDYVYVMENGRIVMSGTSDEIQNNVELKKHYIGL</sequence>
<name>A0A7C5L791_CALS0</name>
<evidence type="ECO:0000313" key="7">
    <source>
        <dbReference type="EMBL" id="HHK68285.1"/>
    </source>
</evidence>